<feature type="transmembrane region" description="Helical" evidence="6">
    <location>
        <begin position="162"/>
        <end position="193"/>
    </location>
</feature>
<feature type="transmembrane region" description="Helical" evidence="6">
    <location>
        <begin position="247"/>
        <end position="272"/>
    </location>
</feature>
<dbReference type="AlphaFoldDB" id="A0A8B9HHH7"/>
<dbReference type="GO" id="GO:0005525">
    <property type="term" value="F:GTP binding"/>
    <property type="evidence" value="ECO:0007669"/>
    <property type="project" value="UniProtKB-KW"/>
</dbReference>
<dbReference type="PANTHER" id="PTHR32341:SF10">
    <property type="entry name" value="INTERFERON-INDUCIBLE GTPASE 5"/>
    <property type="match status" value="1"/>
</dbReference>
<evidence type="ECO:0000313" key="9">
    <source>
        <dbReference type="Proteomes" id="UP000694621"/>
    </source>
</evidence>
<name>A0A8B9HHH7_ASTMX</name>
<dbReference type="GO" id="GO:0016787">
    <property type="term" value="F:hydrolase activity"/>
    <property type="evidence" value="ECO:0007669"/>
    <property type="project" value="UniProtKB-KW"/>
</dbReference>
<evidence type="ECO:0000256" key="4">
    <source>
        <dbReference type="ARBA" id="ARBA00023134"/>
    </source>
</evidence>
<dbReference type="InterPro" id="IPR007743">
    <property type="entry name" value="Immunity-related_GTPase-like"/>
</dbReference>
<evidence type="ECO:0000259" key="7">
    <source>
        <dbReference type="PROSITE" id="PS51716"/>
    </source>
</evidence>
<evidence type="ECO:0000313" key="8">
    <source>
        <dbReference type="Ensembl" id="ENSAMXP00005013442.1"/>
    </source>
</evidence>
<dbReference type="InterPro" id="IPR027417">
    <property type="entry name" value="P-loop_NTPase"/>
</dbReference>
<feature type="region of interest" description="Disordered" evidence="5">
    <location>
        <begin position="1"/>
        <end position="24"/>
    </location>
</feature>
<feature type="compositionally biased region" description="Low complexity" evidence="5">
    <location>
        <begin position="8"/>
        <end position="24"/>
    </location>
</feature>
<sequence length="310" mass="34932">GEKGAAKTGPTETTTEPTPYEHPTLPNVKMWDLPGVGSRKFTSKTYIKEVHFEKYFFLIISSERFTENDLISKIDNDLQEEENKEETLSEIRSDCKKNLKDLGNPPVFLINSRDLSAFDFEKLVSTLNSELPEHKQYTLLQSVPVTSMATLEKKVDMFEKHIWAAAIVSGGIAAAPVPGLSFACDTVIVISFFTMYYYGFGLDDRSLKKLSERVNKPKLMSWEKSPFLKKLLKASVFRMGVSAAGGYLHSLLLGLGNIAAAAIAFTMTRVILKNGLKLADEKKIVLRETGLQNPSRCEEWRIDLQYIEYR</sequence>
<evidence type="ECO:0000256" key="5">
    <source>
        <dbReference type="SAM" id="MobiDB-lite"/>
    </source>
</evidence>
<dbReference type="InterPro" id="IPR051515">
    <property type="entry name" value="IRG"/>
</dbReference>
<accession>A0A8B9HHH7</accession>
<feature type="domain" description="IRG-type G" evidence="7">
    <location>
        <begin position="1"/>
        <end position="130"/>
    </location>
</feature>
<dbReference type="Pfam" id="PF05049">
    <property type="entry name" value="IIGP"/>
    <property type="match status" value="1"/>
</dbReference>
<protein>
    <recommendedName>
        <fullName evidence="7">IRG-type G domain-containing protein</fullName>
    </recommendedName>
</protein>
<dbReference type="Gene3D" id="3.40.50.300">
    <property type="entry name" value="P-loop containing nucleotide triphosphate hydrolases"/>
    <property type="match status" value="1"/>
</dbReference>
<evidence type="ECO:0000256" key="6">
    <source>
        <dbReference type="SAM" id="Phobius"/>
    </source>
</evidence>
<keyword evidence="6" id="KW-0472">Membrane</keyword>
<dbReference type="SUPFAM" id="SSF52540">
    <property type="entry name" value="P-loop containing nucleoside triphosphate hydrolases"/>
    <property type="match status" value="1"/>
</dbReference>
<proteinExistence type="inferred from homology"/>
<evidence type="ECO:0000256" key="3">
    <source>
        <dbReference type="ARBA" id="ARBA00022801"/>
    </source>
</evidence>
<dbReference type="PANTHER" id="PTHR32341">
    <property type="entry name" value="INTERFERON-INDUCIBLE GTPASE"/>
    <property type="match status" value="1"/>
</dbReference>
<comment type="similarity">
    <text evidence="1">Belongs to the TRAFAC class dynamin-like GTPase superfamily. IRG family.</text>
</comment>
<dbReference type="Proteomes" id="UP000694621">
    <property type="component" value="Unplaced"/>
</dbReference>
<keyword evidence="4" id="KW-0342">GTP-binding</keyword>
<dbReference type="Ensembl" id="ENSAMXT00005014896.1">
    <property type="protein sequence ID" value="ENSAMXP00005013442.1"/>
    <property type="gene ID" value="ENSAMXG00005007207.1"/>
</dbReference>
<keyword evidence="6" id="KW-1133">Transmembrane helix</keyword>
<keyword evidence="6" id="KW-0812">Transmembrane</keyword>
<organism evidence="8 9">
    <name type="scientific">Astyanax mexicanus</name>
    <name type="common">Blind cave fish</name>
    <name type="synonym">Astyanax fasciatus mexicanus</name>
    <dbReference type="NCBI Taxonomy" id="7994"/>
    <lineage>
        <taxon>Eukaryota</taxon>
        <taxon>Metazoa</taxon>
        <taxon>Chordata</taxon>
        <taxon>Craniata</taxon>
        <taxon>Vertebrata</taxon>
        <taxon>Euteleostomi</taxon>
        <taxon>Actinopterygii</taxon>
        <taxon>Neopterygii</taxon>
        <taxon>Teleostei</taxon>
        <taxon>Ostariophysi</taxon>
        <taxon>Characiformes</taxon>
        <taxon>Characoidei</taxon>
        <taxon>Acestrorhamphidae</taxon>
        <taxon>Acestrorhamphinae</taxon>
        <taxon>Astyanax</taxon>
    </lineage>
</organism>
<dbReference type="GO" id="GO:0016020">
    <property type="term" value="C:membrane"/>
    <property type="evidence" value="ECO:0007669"/>
    <property type="project" value="InterPro"/>
</dbReference>
<keyword evidence="2" id="KW-0547">Nucleotide-binding</keyword>
<keyword evidence="3" id="KW-0378">Hydrolase</keyword>
<dbReference type="InterPro" id="IPR030385">
    <property type="entry name" value="G_IRG_dom"/>
</dbReference>
<evidence type="ECO:0000256" key="1">
    <source>
        <dbReference type="ARBA" id="ARBA00005429"/>
    </source>
</evidence>
<dbReference type="PROSITE" id="PS51716">
    <property type="entry name" value="G_IRG"/>
    <property type="match status" value="1"/>
</dbReference>
<evidence type="ECO:0000256" key="2">
    <source>
        <dbReference type="ARBA" id="ARBA00022741"/>
    </source>
</evidence>
<reference evidence="8" key="1">
    <citation type="submission" date="2025-08" db="UniProtKB">
        <authorList>
            <consortium name="Ensembl"/>
        </authorList>
    </citation>
    <scope>IDENTIFICATION</scope>
</reference>